<name>A0A1J1HLC9_9DIPT</name>
<feature type="region of interest" description="Disordered" evidence="1">
    <location>
        <begin position="18"/>
        <end position="41"/>
    </location>
</feature>
<dbReference type="Proteomes" id="UP000183832">
    <property type="component" value="Unassembled WGS sequence"/>
</dbReference>
<evidence type="ECO:0000313" key="2">
    <source>
        <dbReference type="EMBL" id="CRK87254.1"/>
    </source>
</evidence>
<gene>
    <name evidence="2" type="primary">similar to AGAP000688-PA</name>
    <name evidence="2" type="ORF">CLUMA_CG001056</name>
</gene>
<protein>
    <submittedName>
        <fullName evidence="2">CLUMA_CG001056, isoform A</fullName>
    </submittedName>
</protein>
<organism evidence="2 3">
    <name type="scientific">Clunio marinus</name>
    <dbReference type="NCBI Taxonomy" id="568069"/>
    <lineage>
        <taxon>Eukaryota</taxon>
        <taxon>Metazoa</taxon>
        <taxon>Ecdysozoa</taxon>
        <taxon>Arthropoda</taxon>
        <taxon>Hexapoda</taxon>
        <taxon>Insecta</taxon>
        <taxon>Pterygota</taxon>
        <taxon>Neoptera</taxon>
        <taxon>Endopterygota</taxon>
        <taxon>Diptera</taxon>
        <taxon>Nematocera</taxon>
        <taxon>Chironomoidea</taxon>
        <taxon>Chironomidae</taxon>
        <taxon>Clunio</taxon>
    </lineage>
</organism>
<dbReference type="InterPro" id="IPR036398">
    <property type="entry name" value="CA_dom_sf"/>
</dbReference>
<dbReference type="Gene3D" id="3.10.200.10">
    <property type="entry name" value="Alpha carbonic anhydrase"/>
    <property type="match status" value="1"/>
</dbReference>
<dbReference type="EMBL" id="CVRI01000004">
    <property type="protein sequence ID" value="CRK87254.1"/>
    <property type="molecule type" value="Genomic_DNA"/>
</dbReference>
<dbReference type="AlphaFoldDB" id="A0A1J1HLC9"/>
<dbReference type="STRING" id="568069.A0A1J1HLC9"/>
<evidence type="ECO:0000313" key="3">
    <source>
        <dbReference type="Proteomes" id="UP000183832"/>
    </source>
</evidence>
<dbReference type="OrthoDB" id="5978072at2759"/>
<proteinExistence type="predicted"/>
<evidence type="ECO:0000256" key="1">
    <source>
        <dbReference type="SAM" id="MobiDB-lite"/>
    </source>
</evidence>
<keyword evidence="3" id="KW-1185">Reference proteome</keyword>
<reference evidence="2 3" key="1">
    <citation type="submission" date="2015-04" db="EMBL/GenBank/DDBJ databases">
        <authorList>
            <person name="Syromyatnikov M.Y."/>
            <person name="Popov V.N."/>
        </authorList>
    </citation>
    <scope>NUCLEOTIDE SEQUENCE [LARGE SCALE GENOMIC DNA]</scope>
</reference>
<dbReference type="SUPFAM" id="SSF51069">
    <property type="entry name" value="Carbonic anhydrase"/>
    <property type="match status" value="1"/>
</dbReference>
<sequence length="84" mass="9716">MKFYRNLKIHLHALRRLMQGGPDHPKAPLGNNFRPPQPLLHRPVRTNIDFRSKQPNGKACPTMYKDVHYKGEATFLLLGEKGKK</sequence>
<accession>A0A1J1HLC9</accession>